<keyword evidence="2" id="KW-1185">Reference proteome</keyword>
<dbReference type="InterPro" id="IPR036282">
    <property type="entry name" value="Glutathione-S-Trfase_C_sf"/>
</dbReference>
<evidence type="ECO:0008006" key="3">
    <source>
        <dbReference type="Google" id="ProtNLM"/>
    </source>
</evidence>
<dbReference type="InterPro" id="IPR036249">
    <property type="entry name" value="Thioredoxin-like_sf"/>
</dbReference>
<dbReference type="AlphaFoldDB" id="A0A836CPN8"/>
<dbReference type="EMBL" id="JAFCMP010000001">
    <property type="protein sequence ID" value="KAG5193014.1"/>
    <property type="molecule type" value="Genomic_DNA"/>
</dbReference>
<proteinExistence type="predicted"/>
<evidence type="ECO:0000313" key="2">
    <source>
        <dbReference type="Proteomes" id="UP000664859"/>
    </source>
</evidence>
<sequence length="419" mass="47058">MELSQTTAPFLLTLPSAQQRRFITAQRYPDDDPAVQFAKTHYDSKRTGDDKMKLLFKHTNKELQRLNKEVDPDGERAQTTNKLYWRRLWILHEDNTSPAGQRARACFAHVTMLTLSQWLLTAWRFMVKLLGYAMVLQSHLPRPLCNLFSHITNGPYSPARNDAVLLSLAYSHYCEKARWVLDLCQESYEEICVPACSVRLTAKLNGSKAAFGTLPLVVATVDGERAMLPDSGDVTAMLCESRQQAWLYPMADARALETYFSDQFGLPAFRAAYFYMLSPATCEPRVMAAITARGYLLIAHALSRAPRAAAAARFMRLEAQLPSNLEAVDAAFALVERRLREGGPYLCGAELSAADIAFASLAYPMVLPPEQAHRFIARESPDLPEAYARIVDRYRATPAGQFALRVYAHNRHSRAPLPP</sequence>
<gene>
    <name evidence="1" type="ORF">JKP88DRAFT_291670</name>
</gene>
<protein>
    <recommendedName>
        <fullName evidence="3">Glutathione S-transferase</fullName>
    </recommendedName>
</protein>
<name>A0A836CPN8_9STRA</name>
<dbReference type="Proteomes" id="UP000664859">
    <property type="component" value="Unassembled WGS sequence"/>
</dbReference>
<accession>A0A836CPN8</accession>
<dbReference type="SUPFAM" id="SSF52833">
    <property type="entry name" value="Thioredoxin-like"/>
    <property type="match status" value="1"/>
</dbReference>
<reference evidence="1" key="1">
    <citation type="submission" date="2021-02" db="EMBL/GenBank/DDBJ databases">
        <title>First Annotated Genome of the Yellow-green Alga Tribonema minus.</title>
        <authorList>
            <person name="Mahan K.M."/>
        </authorList>
    </citation>
    <scope>NUCLEOTIDE SEQUENCE</scope>
    <source>
        <strain evidence="1">UTEX B ZZ1240</strain>
    </source>
</reference>
<dbReference type="Gene3D" id="1.20.1050.10">
    <property type="match status" value="1"/>
</dbReference>
<evidence type="ECO:0000313" key="1">
    <source>
        <dbReference type="EMBL" id="KAG5193014.1"/>
    </source>
</evidence>
<dbReference type="Pfam" id="PF13410">
    <property type="entry name" value="GST_C_2"/>
    <property type="match status" value="1"/>
</dbReference>
<comment type="caution">
    <text evidence="1">The sequence shown here is derived from an EMBL/GenBank/DDBJ whole genome shotgun (WGS) entry which is preliminary data.</text>
</comment>
<dbReference type="CDD" id="cd00299">
    <property type="entry name" value="GST_C_family"/>
    <property type="match status" value="1"/>
</dbReference>
<organism evidence="1 2">
    <name type="scientific">Tribonema minus</name>
    <dbReference type="NCBI Taxonomy" id="303371"/>
    <lineage>
        <taxon>Eukaryota</taxon>
        <taxon>Sar</taxon>
        <taxon>Stramenopiles</taxon>
        <taxon>Ochrophyta</taxon>
        <taxon>PX clade</taxon>
        <taxon>Xanthophyceae</taxon>
        <taxon>Tribonematales</taxon>
        <taxon>Tribonemataceae</taxon>
        <taxon>Tribonema</taxon>
    </lineage>
</organism>
<dbReference type="OrthoDB" id="9988732at2759"/>
<dbReference type="SUPFAM" id="SSF47616">
    <property type="entry name" value="GST C-terminal domain-like"/>
    <property type="match status" value="1"/>
</dbReference>